<dbReference type="AlphaFoldDB" id="A0A8T3CDU0"/>
<accession>A0A8T3CDU0</accession>
<protein>
    <submittedName>
        <fullName evidence="2">Uncharacterized protein</fullName>
    </submittedName>
</protein>
<organism evidence="2 3">
    <name type="scientific">Dendrobium nobile</name>
    <name type="common">Orchid</name>
    <dbReference type="NCBI Taxonomy" id="94219"/>
    <lineage>
        <taxon>Eukaryota</taxon>
        <taxon>Viridiplantae</taxon>
        <taxon>Streptophyta</taxon>
        <taxon>Embryophyta</taxon>
        <taxon>Tracheophyta</taxon>
        <taxon>Spermatophyta</taxon>
        <taxon>Magnoliopsida</taxon>
        <taxon>Liliopsida</taxon>
        <taxon>Asparagales</taxon>
        <taxon>Orchidaceae</taxon>
        <taxon>Epidendroideae</taxon>
        <taxon>Malaxideae</taxon>
        <taxon>Dendrobiinae</taxon>
        <taxon>Dendrobium</taxon>
    </lineage>
</organism>
<comment type="caution">
    <text evidence="2">The sequence shown here is derived from an EMBL/GenBank/DDBJ whole genome shotgun (WGS) entry which is preliminary data.</text>
</comment>
<evidence type="ECO:0000313" key="3">
    <source>
        <dbReference type="Proteomes" id="UP000829196"/>
    </source>
</evidence>
<gene>
    <name evidence="2" type="ORF">KFK09_000124</name>
</gene>
<feature type="transmembrane region" description="Helical" evidence="1">
    <location>
        <begin position="44"/>
        <end position="67"/>
    </location>
</feature>
<keyword evidence="1" id="KW-1133">Transmembrane helix</keyword>
<keyword evidence="3" id="KW-1185">Reference proteome</keyword>
<keyword evidence="1" id="KW-0472">Membrane</keyword>
<proteinExistence type="predicted"/>
<evidence type="ECO:0000313" key="2">
    <source>
        <dbReference type="EMBL" id="KAI0530580.1"/>
    </source>
</evidence>
<dbReference type="EMBL" id="JAGYWB010000001">
    <property type="protein sequence ID" value="KAI0530580.1"/>
    <property type="molecule type" value="Genomic_DNA"/>
</dbReference>
<sequence length="108" mass="11658">MTIRRVAQAKKLTRAKATLVLRSMSSTTVSGSKLTYVATLVELMLLRTSVAFALVSFLAWATLLIVIQLTHLGKQILRGSVVIGIFSIAAGVLLLGYSVDQSGERPLR</sequence>
<feature type="transmembrane region" description="Helical" evidence="1">
    <location>
        <begin position="79"/>
        <end position="99"/>
    </location>
</feature>
<name>A0A8T3CDU0_DENNO</name>
<reference evidence="2" key="1">
    <citation type="journal article" date="2022" name="Front. Genet.">
        <title>Chromosome-Scale Assembly of the Dendrobium nobile Genome Provides Insights Into the Molecular Mechanism of the Biosynthesis of the Medicinal Active Ingredient of Dendrobium.</title>
        <authorList>
            <person name="Xu Q."/>
            <person name="Niu S.-C."/>
            <person name="Li K.-L."/>
            <person name="Zheng P.-J."/>
            <person name="Zhang X.-J."/>
            <person name="Jia Y."/>
            <person name="Liu Y."/>
            <person name="Niu Y.-X."/>
            <person name="Yu L.-H."/>
            <person name="Chen D.-F."/>
            <person name="Zhang G.-Q."/>
        </authorList>
    </citation>
    <scope>NUCLEOTIDE SEQUENCE</scope>
    <source>
        <tissue evidence="2">Leaf</tissue>
    </source>
</reference>
<keyword evidence="1" id="KW-0812">Transmembrane</keyword>
<evidence type="ECO:0000256" key="1">
    <source>
        <dbReference type="SAM" id="Phobius"/>
    </source>
</evidence>
<dbReference type="Proteomes" id="UP000829196">
    <property type="component" value="Unassembled WGS sequence"/>
</dbReference>